<comment type="pathway">
    <text evidence="1 9">Cell wall biogenesis; peptidoglycan biosynthesis.</text>
</comment>
<keyword evidence="11" id="KW-0732">Signal</keyword>
<comment type="similarity">
    <text evidence="2">Belongs to the YkuD family.</text>
</comment>
<dbReference type="GO" id="GO:0005576">
    <property type="term" value="C:extracellular region"/>
    <property type="evidence" value="ECO:0007669"/>
    <property type="project" value="TreeGrafter"/>
</dbReference>
<evidence type="ECO:0000256" key="11">
    <source>
        <dbReference type="SAM" id="SignalP"/>
    </source>
</evidence>
<dbReference type="GO" id="GO:0016757">
    <property type="term" value="F:glycosyltransferase activity"/>
    <property type="evidence" value="ECO:0007669"/>
    <property type="project" value="UniProtKB-KW"/>
</dbReference>
<feature type="domain" description="L,D-TPase catalytic" evidence="12">
    <location>
        <begin position="183"/>
        <end position="312"/>
    </location>
</feature>
<dbReference type="PROSITE" id="PS52029">
    <property type="entry name" value="LD_TPASE"/>
    <property type="match status" value="1"/>
</dbReference>
<dbReference type="KEGG" id="ptaw:DW352_15540"/>
<dbReference type="PANTHER" id="PTHR30582">
    <property type="entry name" value="L,D-TRANSPEPTIDASE"/>
    <property type="match status" value="1"/>
</dbReference>
<gene>
    <name evidence="13" type="ORF">DW352_15540</name>
</gene>
<feature type="active site" description="Nucleophile" evidence="9">
    <location>
        <position position="288"/>
    </location>
</feature>
<dbReference type="InterPro" id="IPR038063">
    <property type="entry name" value="Transpep_catalytic_dom"/>
</dbReference>
<dbReference type="GO" id="GO:0071972">
    <property type="term" value="F:peptidoglycan L,D-transpeptidase activity"/>
    <property type="evidence" value="ECO:0007669"/>
    <property type="project" value="TreeGrafter"/>
</dbReference>
<evidence type="ECO:0000256" key="9">
    <source>
        <dbReference type="PROSITE-ProRule" id="PRU01373"/>
    </source>
</evidence>
<feature type="compositionally biased region" description="Low complexity" evidence="10">
    <location>
        <begin position="123"/>
        <end position="146"/>
    </location>
</feature>
<evidence type="ECO:0000256" key="3">
    <source>
        <dbReference type="ARBA" id="ARBA00022676"/>
    </source>
</evidence>
<keyword evidence="8 9" id="KW-0961">Cell wall biogenesis/degradation</keyword>
<reference evidence="13 14" key="1">
    <citation type="submission" date="2018-07" db="EMBL/GenBank/DDBJ databases">
        <authorList>
            <person name="Quirk P.G."/>
            <person name="Krulwich T.A."/>
        </authorList>
    </citation>
    <scope>NUCLEOTIDE SEQUENCE [LARGE SCALE GENOMIC DNA]</scope>
    <source>
        <strain evidence="13 14">CC-BB4</strain>
    </source>
</reference>
<feature type="region of interest" description="Disordered" evidence="10">
    <location>
        <begin position="314"/>
        <end position="360"/>
    </location>
</feature>
<dbReference type="SUPFAM" id="SSF141523">
    <property type="entry name" value="L,D-transpeptidase catalytic domain-like"/>
    <property type="match status" value="1"/>
</dbReference>
<evidence type="ECO:0000256" key="7">
    <source>
        <dbReference type="ARBA" id="ARBA00022984"/>
    </source>
</evidence>
<keyword evidence="3" id="KW-0328">Glycosyltransferase</keyword>
<dbReference type="PANTHER" id="PTHR30582:SF24">
    <property type="entry name" value="L,D-TRANSPEPTIDASE ERFK_SRFK-RELATED"/>
    <property type="match status" value="1"/>
</dbReference>
<feature type="region of interest" description="Disordered" evidence="10">
    <location>
        <begin position="87"/>
        <end position="163"/>
    </location>
</feature>
<evidence type="ECO:0000256" key="5">
    <source>
        <dbReference type="ARBA" id="ARBA00022801"/>
    </source>
</evidence>
<keyword evidence="6 9" id="KW-0133">Cell shape</keyword>
<sequence length="360" mass="38207">MIRRCGVFLLTLPAAAAFFVIPAEAQTSRGAAPSRGVSSAYEAQLPPGYWLDEEEDDVPVRRGYRRQYSQNPAPVGVPQRILSSDEQADAAPLPPPGLAPQDVPPQAYGHQFDQRAQDAVTRPPASVGAAPAGAPGVAAQPGANNASVMTLPPEDQPETGQPKALPENLQKQLVDYQTKEPAGTLIVDTPNTYLYLVLGNGKALRYGIGVGREGFTWSGTERISRMKEWPDWFPPSEMIERQPYLPRMMAGGPGNPLGARALYLGNTLYRIHGTNQPSTIGQTVSSGCIRLLNEDIEDLYSRVQTGTRVVVLPGRPPQTMANTAQAPAGTMPTAAAMPPAQGGPASMSGGITSAPLPAVR</sequence>
<evidence type="ECO:0000313" key="13">
    <source>
        <dbReference type="EMBL" id="AXK81810.1"/>
    </source>
</evidence>
<feature type="active site" description="Proton donor/acceptor" evidence="9">
    <location>
        <position position="272"/>
    </location>
</feature>
<evidence type="ECO:0000256" key="1">
    <source>
        <dbReference type="ARBA" id="ARBA00004752"/>
    </source>
</evidence>
<keyword evidence="5" id="KW-0378">Hydrolase</keyword>
<dbReference type="InterPro" id="IPR005490">
    <property type="entry name" value="LD_TPept_cat_dom"/>
</dbReference>
<evidence type="ECO:0000256" key="2">
    <source>
        <dbReference type="ARBA" id="ARBA00005992"/>
    </source>
</evidence>
<keyword evidence="4" id="KW-0808">Transferase</keyword>
<dbReference type="EMBL" id="CP031417">
    <property type="protein sequence ID" value="AXK81810.1"/>
    <property type="molecule type" value="Genomic_DNA"/>
</dbReference>
<dbReference type="RefSeq" id="WP_115692189.1">
    <property type="nucleotide sequence ID" value="NZ_CP031417.1"/>
</dbReference>
<dbReference type="GO" id="GO:0071555">
    <property type="term" value="P:cell wall organization"/>
    <property type="evidence" value="ECO:0007669"/>
    <property type="project" value="UniProtKB-UniRule"/>
</dbReference>
<dbReference type="Proteomes" id="UP000254889">
    <property type="component" value="Chromosome"/>
</dbReference>
<feature type="signal peptide" evidence="11">
    <location>
        <begin position="1"/>
        <end position="25"/>
    </location>
</feature>
<organism evidence="13 14">
    <name type="scientific">Pseudolabrys taiwanensis</name>
    <dbReference type="NCBI Taxonomy" id="331696"/>
    <lineage>
        <taxon>Bacteria</taxon>
        <taxon>Pseudomonadati</taxon>
        <taxon>Pseudomonadota</taxon>
        <taxon>Alphaproteobacteria</taxon>
        <taxon>Hyphomicrobiales</taxon>
        <taxon>Xanthobacteraceae</taxon>
        <taxon>Pseudolabrys</taxon>
    </lineage>
</organism>
<dbReference type="Gene3D" id="2.40.440.10">
    <property type="entry name" value="L,D-transpeptidase catalytic domain-like"/>
    <property type="match status" value="1"/>
</dbReference>
<dbReference type="CDD" id="cd16913">
    <property type="entry name" value="YkuD_like"/>
    <property type="match status" value="1"/>
</dbReference>
<proteinExistence type="inferred from homology"/>
<dbReference type="Pfam" id="PF03734">
    <property type="entry name" value="YkuD"/>
    <property type="match status" value="1"/>
</dbReference>
<dbReference type="GO" id="GO:0018104">
    <property type="term" value="P:peptidoglycan-protein cross-linking"/>
    <property type="evidence" value="ECO:0007669"/>
    <property type="project" value="TreeGrafter"/>
</dbReference>
<dbReference type="FunFam" id="2.40.440.10:FF:000002">
    <property type="entry name" value="L,D-transpeptidase ErfK/SrfK"/>
    <property type="match status" value="1"/>
</dbReference>
<evidence type="ECO:0000256" key="4">
    <source>
        <dbReference type="ARBA" id="ARBA00022679"/>
    </source>
</evidence>
<evidence type="ECO:0000259" key="12">
    <source>
        <dbReference type="PROSITE" id="PS52029"/>
    </source>
</evidence>
<dbReference type="UniPathway" id="UPA00219"/>
<dbReference type="GO" id="GO:0008360">
    <property type="term" value="P:regulation of cell shape"/>
    <property type="evidence" value="ECO:0007669"/>
    <property type="project" value="UniProtKB-UniRule"/>
</dbReference>
<evidence type="ECO:0000313" key="14">
    <source>
        <dbReference type="Proteomes" id="UP000254889"/>
    </source>
</evidence>
<dbReference type="AlphaFoldDB" id="A0A345ZY13"/>
<evidence type="ECO:0000256" key="10">
    <source>
        <dbReference type="SAM" id="MobiDB-lite"/>
    </source>
</evidence>
<keyword evidence="7 9" id="KW-0573">Peptidoglycan synthesis</keyword>
<feature type="chain" id="PRO_5016699537" evidence="11">
    <location>
        <begin position="26"/>
        <end position="360"/>
    </location>
</feature>
<protein>
    <submittedName>
        <fullName evidence="13">L,D-transpeptidase</fullName>
    </submittedName>
</protein>
<keyword evidence="14" id="KW-1185">Reference proteome</keyword>
<accession>A0A345ZY13</accession>
<feature type="compositionally biased region" description="Low complexity" evidence="10">
    <location>
        <begin position="323"/>
        <end position="345"/>
    </location>
</feature>
<evidence type="ECO:0000256" key="8">
    <source>
        <dbReference type="ARBA" id="ARBA00023316"/>
    </source>
</evidence>
<name>A0A345ZY13_9HYPH</name>
<evidence type="ECO:0000256" key="6">
    <source>
        <dbReference type="ARBA" id="ARBA00022960"/>
    </source>
</evidence>
<dbReference type="InterPro" id="IPR050979">
    <property type="entry name" value="LD-transpeptidase"/>
</dbReference>
<dbReference type="OrthoDB" id="9813664at2"/>